<feature type="region of interest" description="Disordered" evidence="1">
    <location>
        <begin position="476"/>
        <end position="498"/>
    </location>
</feature>
<evidence type="ECO:0000313" key="2">
    <source>
        <dbReference type="EMBL" id="KAG2393099.1"/>
    </source>
</evidence>
<protein>
    <submittedName>
        <fullName evidence="2">Uncharacterized protein</fullName>
    </submittedName>
</protein>
<dbReference type="Proteomes" id="UP000816034">
    <property type="component" value="Unassembled WGS sequence"/>
</dbReference>
<dbReference type="AlphaFoldDB" id="A0AA88KRY0"/>
<feature type="compositionally biased region" description="Polar residues" evidence="1">
    <location>
        <begin position="484"/>
        <end position="497"/>
    </location>
</feature>
<reference evidence="2 3" key="1">
    <citation type="journal article" date="2018" name="BMC Genomics">
        <title>The genome of Naegleria lovaniensis, the basis for a comparative approach to unravel pathogenicity factors of the human pathogenic amoeba N. fowleri.</title>
        <authorList>
            <person name="Liechti N."/>
            <person name="Schurch N."/>
            <person name="Bruggmann R."/>
            <person name="Wittwer M."/>
        </authorList>
    </citation>
    <scope>NUCLEOTIDE SEQUENCE [LARGE SCALE GENOMIC DNA]</scope>
    <source>
        <strain evidence="2 3">ATCC 30569</strain>
    </source>
</reference>
<dbReference type="GeneID" id="68102130"/>
<comment type="caution">
    <text evidence="2">The sequence shown here is derived from an EMBL/GenBank/DDBJ whole genome shotgun (WGS) entry which is preliminary data.</text>
</comment>
<dbReference type="RefSeq" id="XP_044554993.1">
    <property type="nucleotide sequence ID" value="XM_044699889.1"/>
</dbReference>
<dbReference type="EMBL" id="PYSW02000003">
    <property type="protein sequence ID" value="KAG2393099.1"/>
    <property type="molecule type" value="Genomic_DNA"/>
</dbReference>
<dbReference type="Gene3D" id="1.50.10.100">
    <property type="entry name" value="Chondroitin AC/alginate lyase"/>
    <property type="match status" value="1"/>
</dbReference>
<dbReference type="InterPro" id="IPR008929">
    <property type="entry name" value="Chondroitin_lyas"/>
</dbReference>
<keyword evidence="3" id="KW-1185">Reference proteome</keyword>
<organism evidence="2 3">
    <name type="scientific">Naegleria lovaniensis</name>
    <name type="common">Amoeba</name>
    <dbReference type="NCBI Taxonomy" id="51637"/>
    <lineage>
        <taxon>Eukaryota</taxon>
        <taxon>Discoba</taxon>
        <taxon>Heterolobosea</taxon>
        <taxon>Tetramitia</taxon>
        <taxon>Eutetramitia</taxon>
        <taxon>Vahlkampfiidae</taxon>
        <taxon>Naegleria</taxon>
    </lineage>
</organism>
<name>A0AA88KRY0_NAELO</name>
<sequence length="530" mass="57920">MMVGLATYGENPLAEMWLQQFRNVKLRNQLIPLFNSELVSGGSLEGTGYGTSHKELFTLYDWWQRSTGENIANLMPHTYNSLQWILHHLVPTLDYLAPVGDHARDSTAAFYDYHRHYILVVCSLYPTSPLARVAKTILSKSSIPMMTGGFNRYIDFMFDINNVEAAPTNDTNFITTSFRGDSTGIFATRSSWESDAVYAQVMCGPFSQSHAHRDQGSLLLYKKGWLAIDENFHTHSGIQQGESFHNMVRIESSTGTILQQKLNTVCNMSAISDNSYYSYSLSKVTPSYGGQSAIQKVEREFIFLKPSTVVVLDRVVTTTSSNSKRVWMINFSSAPTLSGNTITYNNGKSILKVHTLSPQSYSSAIIDWHSVESDANEGARVDLTDTTSNSNSTLFLNVFSIDNSVSSAVRDDSVAGTIGTTLSLSDGRKATLRFSKQGTGGSVTILSATNAVLVNEDLTTQKQALGVGAPVVPVASPKPLPSNVKPNPSKSAAQPSKSGKIAKSVNSAVSLQVRFVGLSMMVFLLVLMSM</sequence>
<evidence type="ECO:0000256" key="1">
    <source>
        <dbReference type="SAM" id="MobiDB-lite"/>
    </source>
</evidence>
<gene>
    <name evidence="2" type="ORF">C9374_009676</name>
</gene>
<accession>A0AA88KRY0</accession>
<dbReference type="Gene3D" id="2.70.98.70">
    <property type="match status" value="1"/>
</dbReference>
<evidence type="ECO:0000313" key="3">
    <source>
        <dbReference type="Proteomes" id="UP000816034"/>
    </source>
</evidence>
<proteinExistence type="predicted"/>